<dbReference type="InterPro" id="IPR044150">
    <property type="entry name" value="HDAC_classIV"/>
</dbReference>
<dbReference type="SUPFAM" id="SSF52768">
    <property type="entry name" value="Arginase/deacetylase"/>
    <property type="match status" value="1"/>
</dbReference>
<evidence type="ECO:0000313" key="4">
    <source>
        <dbReference type="Proteomes" id="UP000612055"/>
    </source>
</evidence>
<protein>
    <recommendedName>
        <fullName evidence="2">Histone deacetylase domain-containing protein</fullName>
    </recommendedName>
</protein>
<dbReference type="CDD" id="cd09993">
    <property type="entry name" value="HDAC_classIV"/>
    <property type="match status" value="1"/>
</dbReference>
<dbReference type="AlphaFoldDB" id="A0A835XVX8"/>
<organism evidence="3 4">
    <name type="scientific">Edaphochlamys debaryana</name>
    <dbReference type="NCBI Taxonomy" id="47281"/>
    <lineage>
        <taxon>Eukaryota</taxon>
        <taxon>Viridiplantae</taxon>
        <taxon>Chlorophyta</taxon>
        <taxon>core chlorophytes</taxon>
        <taxon>Chlorophyceae</taxon>
        <taxon>CS clade</taxon>
        <taxon>Chlamydomonadales</taxon>
        <taxon>Chlamydomonadales incertae sedis</taxon>
        <taxon>Edaphochlamys</taxon>
    </lineage>
</organism>
<dbReference type="Pfam" id="PF00850">
    <property type="entry name" value="Hist_deacetyl"/>
    <property type="match status" value="1"/>
</dbReference>
<keyword evidence="1" id="KW-0378">Hydrolase</keyword>
<feature type="domain" description="Histone deacetylase" evidence="2">
    <location>
        <begin position="6"/>
        <end position="263"/>
    </location>
</feature>
<evidence type="ECO:0000259" key="2">
    <source>
        <dbReference type="Pfam" id="PF00850"/>
    </source>
</evidence>
<dbReference type="Proteomes" id="UP000612055">
    <property type="component" value="Unassembled WGS sequence"/>
</dbReference>
<sequence length="289" mass="31449">MGVFKRIFELALEQGIATADQVHRPERLPTDEEFLLVHDADYLRAFSDCSLDEERVRRIGFGAVTRTPTLVRRTKAEVAGTLLTARLALRHGLAVNTAGGTHHAFPTFGSGFCILNDLAVTTELLLAEGGVQRVLILDLDVHQGDGTAVCFQDRREVFTLSVHAASNFPARKQRSTLDLALPDNTADDAYLATVGSVLPDVLRNFKPDLVLYDAGVDPHVSDALGRLALTDAGLARRERLVLDTCLAFEIPVAGYVGGGYDEDLTVLAERHLHLHRAAAELWEAYGLGA</sequence>
<dbReference type="OrthoDB" id="437693at2759"/>
<proteinExistence type="predicted"/>
<keyword evidence="4" id="KW-1185">Reference proteome</keyword>
<accession>A0A835XVX8</accession>
<evidence type="ECO:0000256" key="1">
    <source>
        <dbReference type="ARBA" id="ARBA00022801"/>
    </source>
</evidence>
<reference evidence="3" key="1">
    <citation type="journal article" date="2020" name="bioRxiv">
        <title>Comparative genomics of Chlamydomonas.</title>
        <authorList>
            <person name="Craig R.J."/>
            <person name="Hasan A.R."/>
            <person name="Ness R.W."/>
            <person name="Keightley P.D."/>
        </authorList>
    </citation>
    <scope>NUCLEOTIDE SEQUENCE</scope>
    <source>
        <strain evidence="3">CCAP 11/70</strain>
    </source>
</reference>
<dbReference type="InterPro" id="IPR037138">
    <property type="entry name" value="His_deacetylse_dom_sf"/>
</dbReference>
<evidence type="ECO:0000313" key="3">
    <source>
        <dbReference type="EMBL" id="KAG2486799.1"/>
    </source>
</evidence>
<dbReference type="PRINTS" id="PR01270">
    <property type="entry name" value="HDASUPER"/>
</dbReference>
<dbReference type="GO" id="GO:0016787">
    <property type="term" value="F:hydrolase activity"/>
    <property type="evidence" value="ECO:0007669"/>
    <property type="project" value="UniProtKB-KW"/>
</dbReference>
<name>A0A835XVX8_9CHLO</name>
<dbReference type="PANTHER" id="PTHR10625">
    <property type="entry name" value="HISTONE DEACETYLASE HDAC1-RELATED"/>
    <property type="match status" value="1"/>
</dbReference>
<dbReference type="InterPro" id="IPR023696">
    <property type="entry name" value="Ureohydrolase_dom_sf"/>
</dbReference>
<dbReference type="InterPro" id="IPR000286">
    <property type="entry name" value="HDACs"/>
</dbReference>
<dbReference type="GO" id="GO:0040029">
    <property type="term" value="P:epigenetic regulation of gene expression"/>
    <property type="evidence" value="ECO:0007669"/>
    <property type="project" value="TreeGrafter"/>
</dbReference>
<dbReference type="PANTHER" id="PTHR10625:SF32">
    <property type="entry name" value="HISTONE DEACETYLASE"/>
    <property type="match status" value="1"/>
</dbReference>
<comment type="caution">
    <text evidence="3">The sequence shown here is derived from an EMBL/GenBank/DDBJ whole genome shotgun (WGS) entry which is preliminary data.</text>
</comment>
<dbReference type="EMBL" id="JAEHOE010000107">
    <property type="protein sequence ID" value="KAG2486799.1"/>
    <property type="molecule type" value="Genomic_DNA"/>
</dbReference>
<gene>
    <name evidence="3" type="ORF">HYH03_014598</name>
</gene>
<dbReference type="GO" id="GO:0004407">
    <property type="term" value="F:histone deacetylase activity"/>
    <property type="evidence" value="ECO:0007669"/>
    <property type="project" value="InterPro"/>
</dbReference>
<dbReference type="InterPro" id="IPR023801">
    <property type="entry name" value="His_deacetylse_dom"/>
</dbReference>
<dbReference type="Gene3D" id="3.40.800.20">
    <property type="entry name" value="Histone deacetylase domain"/>
    <property type="match status" value="1"/>
</dbReference>